<proteinExistence type="predicted"/>
<dbReference type="AlphaFoldDB" id="A0A484HJM2"/>
<protein>
    <submittedName>
        <fullName evidence="1">Uncharacterized protein</fullName>
    </submittedName>
</protein>
<evidence type="ECO:0000313" key="1">
    <source>
        <dbReference type="EMBL" id="VEN73417.1"/>
    </source>
</evidence>
<accession>A0A484HJM2</accession>
<dbReference type="EMBL" id="CAACVI010000009">
    <property type="protein sequence ID" value="VEN73417.1"/>
    <property type="molecule type" value="Genomic_DNA"/>
</dbReference>
<sequence length="276" mass="31619">MTDLIFNELSVKPLCETKAGAFERVKDFVATFKAANKFHFNKIRFEDAFDEIFLAPAYTLNDFCNDHRTMGTLLRGLSRYPFIDDDSVEEKRYIENAFFIQMDGKKWETYGLAAAYLYSTIGIGYLSAPRWREMAHTLEIQGEEKRAVTVLCVAEPDHFKTVAFREWLDENTEIELVECDISPANKKIVLRDDHGKDTLLKFARKIVKSPYVIGVINSIPFNPHEKKIIRKLSPAGNIEIVLPDTDQGLGMALKTTGRNLRETKAIAEIIRNKYVQ</sequence>
<name>A0A484HJM2_9BACT</name>
<reference evidence="1" key="1">
    <citation type="submission" date="2019-01" db="EMBL/GenBank/DDBJ databases">
        <authorList>
            <consortium name="Genoscope - CEA"/>
            <person name="William W."/>
        </authorList>
    </citation>
    <scope>NUCLEOTIDE SEQUENCE</scope>
    <source>
        <strain evidence="1">CR-1</strain>
    </source>
</reference>
<gene>
    <name evidence="1" type="ORF">EPICR_170033</name>
</gene>
<organism evidence="1">
    <name type="scientific">uncultured Desulfobacteraceae bacterium</name>
    <dbReference type="NCBI Taxonomy" id="218296"/>
    <lineage>
        <taxon>Bacteria</taxon>
        <taxon>Pseudomonadati</taxon>
        <taxon>Thermodesulfobacteriota</taxon>
        <taxon>Desulfobacteria</taxon>
        <taxon>Desulfobacterales</taxon>
        <taxon>Desulfobacteraceae</taxon>
        <taxon>environmental samples</taxon>
    </lineage>
</organism>